<dbReference type="InterPro" id="IPR001109">
    <property type="entry name" value="Hydrogenase_HupF/HypC"/>
</dbReference>
<keyword evidence="3" id="KW-1185">Reference proteome</keyword>
<dbReference type="Proteomes" id="UP001596302">
    <property type="component" value="Unassembled WGS sequence"/>
</dbReference>
<dbReference type="SUPFAM" id="SSF159127">
    <property type="entry name" value="HupF/HypC-like"/>
    <property type="match status" value="1"/>
</dbReference>
<comment type="caution">
    <text evidence="2">The sequence shown here is derived from an EMBL/GenBank/DDBJ whole genome shotgun (WGS) entry which is preliminary data.</text>
</comment>
<comment type="similarity">
    <text evidence="1">Belongs to the HupF/HypC family.</text>
</comment>
<sequence>MNHSRQPCAGPTCITCADVAVEATVLQLLDDGLALVDPGGGAAEEISVALVDARLGDVLLVHAGEAIAVSHRASEADR</sequence>
<accession>A0ABW1J2Z0</accession>
<reference evidence="3" key="1">
    <citation type="journal article" date="2019" name="Int. J. Syst. Evol. Microbiol.">
        <title>The Global Catalogue of Microorganisms (GCM) 10K type strain sequencing project: providing services to taxonomists for standard genome sequencing and annotation.</title>
        <authorList>
            <consortium name="The Broad Institute Genomics Platform"/>
            <consortium name="The Broad Institute Genome Sequencing Center for Infectious Disease"/>
            <person name="Wu L."/>
            <person name="Ma J."/>
        </authorList>
    </citation>
    <scope>NUCLEOTIDE SEQUENCE [LARGE SCALE GENOMIC DNA]</scope>
    <source>
        <strain evidence="3">CCM 8391</strain>
    </source>
</reference>
<gene>
    <name evidence="2" type="ORF">ACFQE5_12645</name>
</gene>
<evidence type="ECO:0000313" key="2">
    <source>
        <dbReference type="EMBL" id="MFC5995061.1"/>
    </source>
</evidence>
<dbReference type="Pfam" id="PF01455">
    <property type="entry name" value="HupF_HypC"/>
    <property type="match status" value="1"/>
</dbReference>
<dbReference type="RefSeq" id="WP_379585088.1">
    <property type="nucleotide sequence ID" value="NZ_JBHSQW010000026.1"/>
</dbReference>
<evidence type="ECO:0000313" key="3">
    <source>
        <dbReference type="Proteomes" id="UP001596302"/>
    </source>
</evidence>
<dbReference type="EMBL" id="JBHSQW010000026">
    <property type="protein sequence ID" value="MFC5995061.1"/>
    <property type="molecule type" value="Genomic_DNA"/>
</dbReference>
<proteinExistence type="inferred from homology"/>
<evidence type="ECO:0000256" key="1">
    <source>
        <dbReference type="ARBA" id="ARBA00006018"/>
    </source>
</evidence>
<organism evidence="2 3">
    <name type="scientific">Pseudonocardia hispaniensis</name>
    <dbReference type="NCBI Taxonomy" id="904933"/>
    <lineage>
        <taxon>Bacteria</taxon>
        <taxon>Bacillati</taxon>
        <taxon>Actinomycetota</taxon>
        <taxon>Actinomycetes</taxon>
        <taxon>Pseudonocardiales</taxon>
        <taxon>Pseudonocardiaceae</taxon>
        <taxon>Pseudonocardia</taxon>
    </lineage>
</organism>
<name>A0ABW1J2Z0_9PSEU</name>
<dbReference type="Gene3D" id="2.30.30.140">
    <property type="match status" value="1"/>
</dbReference>
<protein>
    <submittedName>
        <fullName evidence="2">HypC/HybG/HupF family hydrogenase formation chaperone</fullName>
    </submittedName>
</protein>